<evidence type="ECO:0000313" key="3">
    <source>
        <dbReference type="Proteomes" id="UP000004525"/>
    </source>
</evidence>
<organism evidence="2 3">
    <name type="scientific">Lacticaseibacillus rhamnosus (strain LMS2-1)</name>
    <dbReference type="NCBI Taxonomy" id="525361"/>
    <lineage>
        <taxon>Bacteria</taxon>
        <taxon>Bacillati</taxon>
        <taxon>Bacillota</taxon>
        <taxon>Bacilli</taxon>
        <taxon>Lactobacillales</taxon>
        <taxon>Lactobacillaceae</taxon>
        <taxon>Lacticaseibacillus</taxon>
    </lineage>
</organism>
<protein>
    <submittedName>
        <fullName evidence="2">Phage terminase, small subunit, P27 family</fullName>
    </submittedName>
</protein>
<comment type="caution">
    <text evidence="2">The sequence shown here is derived from an EMBL/GenBank/DDBJ whole genome shotgun (WGS) entry which is preliminary data.</text>
</comment>
<dbReference type="Pfam" id="PF05119">
    <property type="entry name" value="Terminase_4"/>
    <property type="match status" value="1"/>
</dbReference>
<feature type="region of interest" description="Disordered" evidence="1">
    <location>
        <begin position="1"/>
        <end position="24"/>
    </location>
</feature>
<keyword evidence="3" id="KW-1185">Reference proteome</keyword>
<dbReference type="EMBL" id="ACIZ01000066">
    <property type="protein sequence ID" value="EEN80289.1"/>
    <property type="molecule type" value="Genomic_DNA"/>
</dbReference>
<name>C2JXF6_LACRM</name>
<proteinExistence type="predicted"/>
<sequence length="159" mass="17661">MVGRKPKITTNDSDRADQRRRTEELIDKTKDLNKLQERAPKHLSGVARSTWETLVPQLNHQHLVKAIDKNVMTALCEQVQIERWAYEAIEEKGVVLDSGRKNPACQVLDSATAKVKSLAESLGLSPAARASLMNIQPDNDDGSTDDIAAELVKKGDEQF</sequence>
<dbReference type="NCBIfam" id="TIGR01558">
    <property type="entry name" value="sm_term_P27"/>
    <property type="match status" value="1"/>
</dbReference>
<dbReference type="Proteomes" id="UP000004525">
    <property type="component" value="Unassembled WGS sequence"/>
</dbReference>
<reference evidence="2" key="1">
    <citation type="submission" date="2009-01" db="EMBL/GenBank/DDBJ databases">
        <authorList>
            <person name="Qin X."/>
            <person name="Bachman B."/>
            <person name="Battles P."/>
            <person name="Bell A."/>
            <person name="Bess C."/>
            <person name="Bickham C."/>
            <person name="Chaboub L."/>
            <person name="Chen D."/>
            <person name="Coyle M."/>
            <person name="Deiros D.R."/>
            <person name="Dinh H."/>
            <person name="Forbes L."/>
            <person name="Fowler G."/>
            <person name="Francisco L."/>
            <person name="Fu Q."/>
            <person name="Gubbala S."/>
            <person name="Hale W."/>
            <person name="Han Y."/>
            <person name="Hemphill L."/>
            <person name="Highlander S.K."/>
            <person name="Hirani K."/>
            <person name="Hogues M."/>
            <person name="Jackson L."/>
            <person name="Jakkamsetti A."/>
            <person name="Javaid M."/>
            <person name="Jiang H."/>
            <person name="Korchina V."/>
            <person name="Kovar C."/>
            <person name="Lara F."/>
            <person name="Lee S."/>
            <person name="Mata R."/>
            <person name="Mathew T."/>
            <person name="Moen C."/>
            <person name="Morales K."/>
            <person name="Munidasa M."/>
            <person name="Nazareth L."/>
            <person name="Ngo R."/>
            <person name="Nguyen L."/>
            <person name="Okwuonu G."/>
            <person name="Ongeri F."/>
            <person name="Patil S."/>
            <person name="Petrosino J."/>
            <person name="Pham C."/>
            <person name="Pham P."/>
            <person name="Pu L.-L."/>
            <person name="Puazo M."/>
            <person name="Raj R."/>
            <person name="Reid J."/>
            <person name="Rouhana J."/>
            <person name="Saada N."/>
            <person name="Shang Y."/>
            <person name="Simmons D."/>
            <person name="Thornton R."/>
            <person name="Warren J."/>
            <person name="Weissenberger G."/>
            <person name="Zhang J."/>
            <person name="Zhang L."/>
            <person name="Zhou C."/>
            <person name="Zhu D."/>
            <person name="Muzny D."/>
            <person name="Worley K."/>
            <person name="Gibbs R."/>
        </authorList>
    </citation>
    <scope>NUCLEOTIDE SEQUENCE [LARGE SCALE GENOMIC DNA]</scope>
    <source>
        <strain evidence="2">LMS2-1</strain>
    </source>
</reference>
<dbReference type="InterPro" id="IPR006448">
    <property type="entry name" value="Phage_term_ssu_P27"/>
</dbReference>
<evidence type="ECO:0000313" key="2">
    <source>
        <dbReference type="EMBL" id="EEN80289.1"/>
    </source>
</evidence>
<evidence type="ECO:0000256" key="1">
    <source>
        <dbReference type="SAM" id="MobiDB-lite"/>
    </source>
</evidence>
<dbReference type="RefSeq" id="WP_005689502.1">
    <property type="nucleotide sequence ID" value="NZ_GG692960.1"/>
</dbReference>
<dbReference type="AlphaFoldDB" id="C2JXF6"/>
<gene>
    <name evidence="2" type="ORF">HMPREF0539_1590</name>
</gene>
<dbReference type="HOGENOM" id="CLU_111538_0_0_9"/>
<accession>C2JXF6</accession>
<feature type="compositionally biased region" description="Basic and acidic residues" evidence="1">
    <location>
        <begin position="12"/>
        <end position="24"/>
    </location>
</feature>